<dbReference type="HOGENOM" id="CLU_006354_2_4_0"/>
<keyword evidence="21" id="KW-1185">Reference proteome</keyword>
<dbReference type="Pfam" id="PF00912">
    <property type="entry name" value="Transgly"/>
    <property type="match status" value="1"/>
</dbReference>
<evidence type="ECO:0000256" key="9">
    <source>
        <dbReference type="ARBA" id="ARBA00022801"/>
    </source>
</evidence>
<dbReference type="GO" id="GO:0008360">
    <property type="term" value="P:regulation of cell shape"/>
    <property type="evidence" value="ECO:0007669"/>
    <property type="project" value="UniProtKB-KW"/>
</dbReference>
<dbReference type="GO" id="GO:0071555">
    <property type="term" value="P:cell wall organization"/>
    <property type="evidence" value="ECO:0007669"/>
    <property type="project" value="UniProtKB-KW"/>
</dbReference>
<keyword evidence="17" id="KW-0812">Transmembrane</keyword>
<dbReference type="Pfam" id="PF00905">
    <property type="entry name" value="Transpeptidase"/>
    <property type="match status" value="1"/>
</dbReference>
<dbReference type="SUPFAM" id="SSF56601">
    <property type="entry name" value="beta-lactamase/transpeptidase-like"/>
    <property type="match status" value="1"/>
</dbReference>
<evidence type="ECO:0000256" key="13">
    <source>
        <dbReference type="ARBA" id="ARBA00023268"/>
    </source>
</evidence>
<dbReference type="InterPro" id="IPR036950">
    <property type="entry name" value="PBP_transglycosylase"/>
</dbReference>
<dbReference type="GO" id="GO:0008658">
    <property type="term" value="F:penicillin binding"/>
    <property type="evidence" value="ECO:0007669"/>
    <property type="project" value="InterPro"/>
</dbReference>
<dbReference type="PANTHER" id="PTHR32282:SF11">
    <property type="entry name" value="PENICILLIN-BINDING PROTEIN 1B"/>
    <property type="match status" value="1"/>
</dbReference>
<evidence type="ECO:0000256" key="6">
    <source>
        <dbReference type="ARBA" id="ARBA00022670"/>
    </source>
</evidence>
<keyword evidence="12 17" id="KW-0472">Membrane</keyword>
<dbReference type="GO" id="GO:0009002">
    <property type="term" value="F:serine-type D-Ala-D-Ala carboxypeptidase activity"/>
    <property type="evidence" value="ECO:0007669"/>
    <property type="project" value="UniProtKB-EC"/>
</dbReference>
<evidence type="ECO:0000256" key="5">
    <source>
        <dbReference type="ARBA" id="ARBA00022645"/>
    </source>
</evidence>
<keyword evidence="7" id="KW-0328">Glycosyltransferase</keyword>
<evidence type="ECO:0000256" key="10">
    <source>
        <dbReference type="ARBA" id="ARBA00022960"/>
    </source>
</evidence>
<organism evidence="20 21">
    <name type="scientific">Roseiflexus castenholzii (strain DSM 13941 / HLO8)</name>
    <dbReference type="NCBI Taxonomy" id="383372"/>
    <lineage>
        <taxon>Bacteria</taxon>
        <taxon>Bacillati</taxon>
        <taxon>Chloroflexota</taxon>
        <taxon>Chloroflexia</taxon>
        <taxon>Chloroflexales</taxon>
        <taxon>Roseiflexineae</taxon>
        <taxon>Roseiflexaceae</taxon>
        <taxon>Roseiflexus</taxon>
    </lineage>
</organism>
<evidence type="ECO:0000259" key="19">
    <source>
        <dbReference type="Pfam" id="PF00912"/>
    </source>
</evidence>
<dbReference type="CAZy" id="GT51">
    <property type="family name" value="Glycosyltransferase Family 51"/>
</dbReference>
<keyword evidence="5" id="KW-0121">Carboxypeptidase</keyword>
<evidence type="ECO:0000256" key="3">
    <source>
        <dbReference type="ARBA" id="ARBA00007739"/>
    </source>
</evidence>
<feature type="domain" description="Penicillin-binding protein transpeptidase" evidence="18">
    <location>
        <begin position="361"/>
        <end position="643"/>
    </location>
</feature>
<comment type="similarity">
    <text evidence="2">In the C-terminal section; belongs to the transpeptidase family.</text>
</comment>
<dbReference type="FunFam" id="1.10.3810.10:FF:000001">
    <property type="entry name" value="Penicillin-binding protein 1A"/>
    <property type="match status" value="1"/>
</dbReference>
<evidence type="ECO:0000256" key="14">
    <source>
        <dbReference type="ARBA" id="ARBA00023316"/>
    </source>
</evidence>
<dbReference type="STRING" id="383372.Rcas_3834"/>
<dbReference type="GO" id="GO:0008955">
    <property type="term" value="F:peptidoglycan glycosyltransferase activity"/>
    <property type="evidence" value="ECO:0007669"/>
    <property type="project" value="UniProtKB-EC"/>
</dbReference>
<evidence type="ECO:0000256" key="15">
    <source>
        <dbReference type="ARBA" id="ARBA00034000"/>
    </source>
</evidence>
<dbReference type="AlphaFoldDB" id="A7NQM6"/>
<keyword evidence="17" id="KW-1133">Transmembrane helix</keyword>
<dbReference type="Gene3D" id="1.10.3810.10">
    <property type="entry name" value="Biosynthetic peptidoglycan transglycosylase-like"/>
    <property type="match status" value="1"/>
</dbReference>
<keyword evidence="14" id="KW-0961">Cell wall biogenesis/degradation</keyword>
<dbReference type="GO" id="GO:0030288">
    <property type="term" value="C:outer membrane-bounded periplasmic space"/>
    <property type="evidence" value="ECO:0007669"/>
    <property type="project" value="TreeGrafter"/>
</dbReference>
<dbReference type="Proteomes" id="UP000000263">
    <property type="component" value="Chromosome"/>
</dbReference>
<name>A7NQM6_ROSCS</name>
<dbReference type="InterPro" id="IPR001264">
    <property type="entry name" value="Glyco_trans_51"/>
</dbReference>
<keyword evidence="9" id="KW-0378">Hydrolase</keyword>
<evidence type="ECO:0000256" key="4">
    <source>
        <dbReference type="ARBA" id="ARBA00022475"/>
    </source>
</evidence>
<accession>A7NQM6</accession>
<dbReference type="InterPro" id="IPR023346">
    <property type="entry name" value="Lysozyme-like_dom_sf"/>
</dbReference>
<dbReference type="GO" id="GO:0005886">
    <property type="term" value="C:plasma membrane"/>
    <property type="evidence" value="ECO:0007669"/>
    <property type="project" value="UniProtKB-SubCell"/>
</dbReference>
<evidence type="ECO:0000256" key="12">
    <source>
        <dbReference type="ARBA" id="ARBA00023136"/>
    </source>
</evidence>
<keyword evidence="6" id="KW-0645">Protease</keyword>
<evidence type="ECO:0000256" key="1">
    <source>
        <dbReference type="ARBA" id="ARBA00004236"/>
    </source>
</evidence>
<dbReference type="InterPro" id="IPR001460">
    <property type="entry name" value="PCN-bd_Tpept"/>
</dbReference>
<comment type="subcellular location">
    <subcellularLocation>
        <location evidence="1">Cell membrane</location>
    </subcellularLocation>
</comment>
<gene>
    <name evidence="20" type="ordered locus">Rcas_3834</name>
</gene>
<dbReference type="eggNOG" id="COG0744">
    <property type="taxonomic scope" value="Bacteria"/>
</dbReference>
<dbReference type="EMBL" id="CP000804">
    <property type="protein sequence ID" value="ABU59872.1"/>
    <property type="molecule type" value="Genomic_DNA"/>
</dbReference>
<keyword evidence="10" id="KW-0133">Cell shape</keyword>
<feature type="transmembrane region" description="Helical" evidence="17">
    <location>
        <begin position="27"/>
        <end position="54"/>
    </location>
</feature>
<dbReference type="SUPFAM" id="SSF53955">
    <property type="entry name" value="Lysozyme-like"/>
    <property type="match status" value="1"/>
</dbReference>
<comment type="similarity">
    <text evidence="3">In the N-terminal section; belongs to the glycosyltransferase 51 family.</text>
</comment>
<sequence length="861" mass="95019">MRHRNQTMPETPDNPVNRRMLARLLRFLWRLFLAFVRVTLVSVILAVAAAFIVYRHYSRDLPDPAQIGRHRSSETGYIYARDGTVLYELIDPLSGRRTVVPFERIPRILIEATVAVEDADFWENPGVDLRGILRALILNYQAGDIVSGGSTITQQLVRNVLLSPDERDALSLDRKLREAILAIEVSRRYSKEQILGIYLNEVYYGNRAYGVEAAAQSYFGKHVWELSPGEATLLAGLPQAPTTLNPLLNLEGAKQRQRVTLNLMVKSGYLTESQAQAIFDEPLRFASTETVIAAPHFVFYVLQLLEERYGPDTLYRSGLRVVTTLDPMWQAEAERIARQWIRAGGPGYTPLRERGATNAGVVMLTPDAQIIAMVGSIDYNDPTIDGQVNVTLAPRQPGSALKPIVYAAALQRGWTPATLIWDTPVVYPAGDGTVYAPRNYDNAFHGPQRLRMALANSLNIPAVRALEYVGIEAFVSLAHRMGITTLKDPERYGLPLALGAGEVRLLDLTAVYNTFRNGGRYRPPVAILKVTNARGETLEMPGDAPGRQALGDQGEQIAYLITDMLSDNAARRFMFGRNNVMELRDGRPAAVKTGTSNEWRDSWTVGYTPDVTVGVWVGNNDNAPMQEVAGSNGAGVIWRAIMERYHEGRPILAFEPPEGVQEVLICADTGALAGDHCPRPLKERFVAGTEPRTSDVTLLTVGVSDDGRCLAASYTPPERVRQVTFVVYPLAFRAWAESNGIAQPPQQYCPPPEAGVGREGGSIAQITQPAANTMVRDPLVYVRGVALGIYALEIAPGWTPVAEWRTIARGEAIRDGILGVWQTGDYAAGEYMLRLRVTTAEGILIEQRVPVRLEPVESRTP</sequence>
<keyword evidence="4" id="KW-1003">Cell membrane</keyword>
<keyword evidence="11" id="KW-0573">Peptidoglycan synthesis</keyword>
<dbReference type="GO" id="GO:0009252">
    <property type="term" value="P:peptidoglycan biosynthetic process"/>
    <property type="evidence" value="ECO:0007669"/>
    <property type="project" value="UniProtKB-KW"/>
</dbReference>
<proteinExistence type="inferred from homology"/>
<comment type="catalytic activity">
    <reaction evidence="16">
        <text>[GlcNAc-(1-&gt;4)-Mur2Ac(oyl-L-Ala-gamma-D-Glu-L-Lys-D-Ala-D-Ala)](n)-di-trans,octa-cis-undecaprenyl diphosphate + beta-D-GlcNAc-(1-&gt;4)-Mur2Ac(oyl-L-Ala-gamma-D-Glu-L-Lys-D-Ala-D-Ala)-di-trans,octa-cis-undecaprenyl diphosphate = [GlcNAc-(1-&gt;4)-Mur2Ac(oyl-L-Ala-gamma-D-Glu-L-Lys-D-Ala-D-Ala)](n+1)-di-trans,octa-cis-undecaprenyl diphosphate + di-trans,octa-cis-undecaprenyl diphosphate + H(+)</text>
        <dbReference type="Rhea" id="RHEA:23708"/>
        <dbReference type="Rhea" id="RHEA-COMP:9602"/>
        <dbReference type="Rhea" id="RHEA-COMP:9603"/>
        <dbReference type="ChEBI" id="CHEBI:15378"/>
        <dbReference type="ChEBI" id="CHEBI:58405"/>
        <dbReference type="ChEBI" id="CHEBI:60033"/>
        <dbReference type="ChEBI" id="CHEBI:78435"/>
        <dbReference type="EC" id="2.4.99.28"/>
    </reaction>
</comment>
<evidence type="ECO:0000256" key="7">
    <source>
        <dbReference type="ARBA" id="ARBA00022676"/>
    </source>
</evidence>
<keyword evidence="8" id="KW-0808">Transferase</keyword>
<evidence type="ECO:0000313" key="20">
    <source>
        <dbReference type="EMBL" id="ABU59872.1"/>
    </source>
</evidence>
<evidence type="ECO:0000313" key="21">
    <source>
        <dbReference type="Proteomes" id="UP000000263"/>
    </source>
</evidence>
<dbReference type="InterPro" id="IPR012338">
    <property type="entry name" value="Beta-lactam/transpept-like"/>
</dbReference>
<dbReference type="InterPro" id="IPR050396">
    <property type="entry name" value="Glycosyltr_51/Transpeptidase"/>
</dbReference>
<evidence type="ECO:0000256" key="17">
    <source>
        <dbReference type="SAM" id="Phobius"/>
    </source>
</evidence>
<reference evidence="20 21" key="1">
    <citation type="submission" date="2007-08" db="EMBL/GenBank/DDBJ databases">
        <title>Complete sequence of Roseiflexus castenholzii DSM 13941.</title>
        <authorList>
            <consortium name="US DOE Joint Genome Institute"/>
            <person name="Copeland A."/>
            <person name="Lucas S."/>
            <person name="Lapidus A."/>
            <person name="Barry K."/>
            <person name="Glavina del Rio T."/>
            <person name="Dalin E."/>
            <person name="Tice H."/>
            <person name="Pitluck S."/>
            <person name="Thompson L.S."/>
            <person name="Brettin T."/>
            <person name="Bruce D."/>
            <person name="Detter J.C."/>
            <person name="Han C."/>
            <person name="Tapia R."/>
            <person name="Schmutz J."/>
            <person name="Larimer F."/>
            <person name="Land M."/>
            <person name="Hauser L."/>
            <person name="Kyrpides N."/>
            <person name="Mikhailova N."/>
            <person name="Bryant D.A."/>
            <person name="Hanada S."/>
            <person name="Tsukatani Y."/>
            <person name="Richardson P."/>
        </authorList>
    </citation>
    <scope>NUCLEOTIDE SEQUENCE [LARGE SCALE GENOMIC DNA]</scope>
    <source>
        <strain evidence="21">DSM 13941 / HLO8</strain>
    </source>
</reference>
<keyword evidence="13" id="KW-0511">Multifunctional enzyme</keyword>
<comment type="catalytic activity">
    <reaction evidence="15">
        <text>Preferential cleavage: (Ac)2-L-Lys-D-Ala-|-D-Ala. Also transpeptidation of peptidyl-alanyl moieties that are N-acyl substituents of D-alanine.</text>
        <dbReference type="EC" id="3.4.16.4"/>
    </reaction>
</comment>
<dbReference type="Gene3D" id="3.40.710.10">
    <property type="entry name" value="DD-peptidase/beta-lactamase superfamily"/>
    <property type="match status" value="1"/>
</dbReference>
<feature type="domain" description="Glycosyl transferase family 51" evidence="19">
    <location>
        <begin position="94"/>
        <end position="264"/>
    </location>
</feature>
<protein>
    <submittedName>
        <fullName evidence="20">Penicillin-binding protein, 1A family</fullName>
    </submittedName>
</protein>
<evidence type="ECO:0000259" key="18">
    <source>
        <dbReference type="Pfam" id="PF00905"/>
    </source>
</evidence>
<dbReference type="GO" id="GO:0006508">
    <property type="term" value="P:proteolysis"/>
    <property type="evidence" value="ECO:0007669"/>
    <property type="project" value="UniProtKB-KW"/>
</dbReference>
<dbReference type="PANTHER" id="PTHR32282">
    <property type="entry name" value="BINDING PROTEIN TRANSPEPTIDASE, PUTATIVE-RELATED"/>
    <property type="match status" value="1"/>
</dbReference>
<evidence type="ECO:0000256" key="8">
    <source>
        <dbReference type="ARBA" id="ARBA00022679"/>
    </source>
</evidence>
<evidence type="ECO:0000256" key="11">
    <source>
        <dbReference type="ARBA" id="ARBA00022984"/>
    </source>
</evidence>
<evidence type="ECO:0000256" key="2">
    <source>
        <dbReference type="ARBA" id="ARBA00007090"/>
    </source>
</evidence>
<evidence type="ECO:0000256" key="16">
    <source>
        <dbReference type="ARBA" id="ARBA00049902"/>
    </source>
</evidence>
<dbReference type="KEGG" id="rca:Rcas_3834"/>